<dbReference type="AlphaFoldDB" id="A0A7G9YAN8"/>
<dbReference type="EMBL" id="MT631431">
    <property type="protein sequence ID" value="QNO50354.1"/>
    <property type="molecule type" value="Genomic_DNA"/>
</dbReference>
<sequence>MIDRILECIQIPFACLLPTVKLHLIKDVRIRDRHQHPGLRNTVHIKHEIDVRRQSTSPSSNLRALVSDILHGFDGIPIPLLEHKRLQFLDPDLV</sequence>
<evidence type="ECO:0000313" key="1">
    <source>
        <dbReference type="EMBL" id="QNO45072.1"/>
    </source>
</evidence>
<gene>
    <name evidence="2" type="ORF">DDJHKDJF_00002</name>
    <name evidence="1" type="ORF">MGFAJANB_00002</name>
</gene>
<evidence type="ECO:0000313" key="2">
    <source>
        <dbReference type="EMBL" id="QNO50354.1"/>
    </source>
</evidence>
<reference evidence="1" key="1">
    <citation type="submission" date="2020-06" db="EMBL/GenBank/DDBJ databases">
        <title>Unique genomic features of the anaerobic methanotrophic archaea.</title>
        <authorList>
            <person name="Chadwick G.L."/>
            <person name="Skennerton C.T."/>
            <person name="Laso-Perez R."/>
            <person name="Leu A.O."/>
            <person name="Speth D.R."/>
            <person name="Yu H."/>
            <person name="Morgan-Lang C."/>
            <person name="Hatzenpichler R."/>
            <person name="Goudeau D."/>
            <person name="Malmstrom R."/>
            <person name="Brazelton W.J."/>
            <person name="Woyke T."/>
            <person name="Hallam S.J."/>
            <person name="Tyson G.W."/>
            <person name="Wegener G."/>
            <person name="Boetius A."/>
            <person name="Orphan V."/>
        </authorList>
    </citation>
    <scope>NUCLEOTIDE SEQUENCE</scope>
</reference>
<dbReference type="EMBL" id="MT631066">
    <property type="protein sequence ID" value="QNO45072.1"/>
    <property type="molecule type" value="Genomic_DNA"/>
</dbReference>
<protein>
    <submittedName>
        <fullName evidence="1">Uncharacterized protein</fullName>
    </submittedName>
</protein>
<organism evidence="1">
    <name type="scientific">Candidatus Methanogaster sp. ANME-2c ERB4</name>
    <dbReference type="NCBI Taxonomy" id="2759911"/>
    <lineage>
        <taxon>Archaea</taxon>
        <taxon>Methanobacteriati</taxon>
        <taxon>Methanobacteriota</taxon>
        <taxon>Stenosarchaea group</taxon>
        <taxon>Methanomicrobia</taxon>
        <taxon>Methanosarcinales</taxon>
        <taxon>ANME-2 cluster</taxon>
        <taxon>Candidatus Methanogasteraceae</taxon>
        <taxon>Candidatus Methanogaster</taxon>
    </lineage>
</organism>
<proteinExistence type="predicted"/>
<accession>A0A7G9YAN8</accession>
<name>A0A7G9YAN8_9EURY</name>